<dbReference type="SUPFAM" id="SSF55277">
    <property type="entry name" value="GYF domain"/>
    <property type="match status" value="1"/>
</dbReference>
<dbReference type="Gene3D" id="3.30.1490.40">
    <property type="match status" value="1"/>
</dbReference>
<proteinExistence type="predicted"/>
<evidence type="ECO:0000256" key="1">
    <source>
        <dbReference type="SAM" id="MobiDB-lite"/>
    </source>
</evidence>
<dbReference type="PROSITE" id="PS50829">
    <property type="entry name" value="GYF"/>
    <property type="match status" value="1"/>
</dbReference>
<dbReference type="EMBL" id="UYRV01128186">
    <property type="protein sequence ID" value="VDN35991.1"/>
    <property type="molecule type" value="Genomic_DNA"/>
</dbReference>
<protein>
    <recommendedName>
        <fullName evidence="2">GYF domain-containing protein</fullName>
    </recommendedName>
</protein>
<evidence type="ECO:0000259" key="2">
    <source>
        <dbReference type="PROSITE" id="PS50829"/>
    </source>
</evidence>
<dbReference type="AlphaFoldDB" id="A0A3P7P0V7"/>
<evidence type="ECO:0000313" key="4">
    <source>
        <dbReference type="Proteomes" id="UP000271889"/>
    </source>
</evidence>
<sequence length="148" mass="16526">MSSSAGAQMLANPSVGVSSMSTPVLPQRTPPQFYYLDPTKQERGPFEKIQMDSWYKRGYFTEGLEVRRSTDTKYRTLGELMQLNGRITPFDYKDEVVPTPPVTAVFSNPSQSYPALFPYAKTLAVGCILSIYISEAEVCGENWGHLQA</sequence>
<dbReference type="SMART" id="SM00444">
    <property type="entry name" value="GYF"/>
    <property type="match status" value="1"/>
</dbReference>
<gene>
    <name evidence="3" type="ORF">CGOC_LOCUS13082</name>
</gene>
<feature type="region of interest" description="Disordered" evidence="1">
    <location>
        <begin position="1"/>
        <end position="23"/>
    </location>
</feature>
<dbReference type="OrthoDB" id="48509at2759"/>
<dbReference type="InterPro" id="IPR035445">
    <property type="entry name" value="GYF-like_dom_sf"/>
</dbReference>
<dbReference type="Pfam" id="PF02213">
    <property type="entry name" value="GYF"/>
    <property type="match status" value="1"/>
</dbReference>
<keyword evidence="4" id="KW-1185">Reference proteome</keyword>
<accession>A0A3P7P0V7</accession>
<feature type="domain" description="GYF" evidence="2">
    <location>
        <begin position="30"/>
        <end position="78"/>
    </location>
</feature>
<reference evidence="3 4" key="1">
    <citation type="submission" date="2018-11" db="EMBL/GenBank/DDBJ databases">
        <authorList>
            <consortium name="Pathogen Informatics"/>
        </authorList>
    </citation>
    <scope>NUCLEOTIDE SEQUENCE [LARGE SCALE GENOMIC DNA]</scope>
</reference>
<organism evidence="3 4">
    <name type="scientific">Cylicostephanus goldi</name>
    <name type="common">Nematode worm</name>
    <dbReference type="NCBI Taxonomy" id="71465"/>
    <lineage>
        <taxon>Eukaryota</taxon>
        <taxon>Metazoa</taxon>
        <taxon>Ecdysozoa</taxon>
        <taxon>Nematoda</taxon>
        <taxon>Chromadorea</taxon>
        <taxon>Rhabditida</taxon>
        <taxon>Rhabditina</taxon>
        <taxon>Rhabditomorpha</taxon>
        <taxon>Strongyloidea</taxon>
        <taxon>Strongylidae</taxon>
        <taxon>Cylicostephanus</taxon>
    </lineage>
</organism>
<dbReference type="Proteomes" id="UP000271889">
    <property type="component" value="Unassembled WGS sequence"/>
</dbReference>
<dbReference type="InterPro" id="IPR003169">
    <property type="entry name" value="GYF"/>
</dbReference>
<evidence type="ECO:0000313" key="3">
    <source>
        <dbReference type="EMBL" id="VDN35991.1"/>
    </source>
</evidence>
<name>A0A3P7P0V7_CYLGO</name>